<proteinExistence type="inferred from homology"/>
<dbReference type="Pfam" id="PF00557">
    <property type="entry name" value="Peptidase_M24"/>
    <property type="match status" value="1"/>
</dbReference>
<organism evidence="7 8">
    <name type="scientific">Aporhodopirellula rubra</name>
    <dbReference type="NCBI Taxonomy" id="980271"/>
    <lineage>
        <taxon>Bacteria</taxon>
        <taxon>Pseudomonadati</taxon>
        <taxon>Planctomycetota</taxon>
        <taxon>Planctomycetia</taxon>
        <taxon>Pirellulales</taxon>
        <taxon>Pirellulaceae</taxon>
        <taxon>Aporhodopirellula</taxon>
    </lineage>
</organism>
<dbReference type="SUPFAM" id="SSF55920">
    <property type="entry name" value="Creatinase/aminopeptidase"/>
    <property type="match status" value="1"/>
</dbReference>
<dbReference type="InterPro" id="IPR001131">
    <property type="entry name" value="Peptidase_M24B_aminopep-P_CS"/>
</dbReference>
<dbReference type="Proteomes" id="UP000536179">
    <property type="component" value="Unassembled WGS sequence"/>
</dbReference>
<feature type="domain" description="Peptidase M24" evidence="6">
    <location>
        <begin position="169"/>
        <end position="393"/>
    </location>
</feature>
<evidence type="ECO:0000256" key="2">
    <source>
        <dbReference type="ARBA" id="ARBA00022723"/>
    </source>
</evidence>
<evidence type="ECO:0000256" key="4">
    <source>
        <dbReference type="ARBA" id="ARBA00023049"/>
    </source>
</evidence>
<keyword evidence="8" id="KW-1185">Reference proteome</keyword>
<evidence type="ECO:0000259" key="6">
    <source>
        <dbReference type="Pfam" id="PF00557"/>
    </source>
</evidence>
<comment type="caution">
    <text evidence="7">The sequence shown here is derived from an EMBL/GenBank/DDBJ whole genome shotgun (WGS) entry which is preliminary data.</text>
</comment>
<protein>
    <submittedName>
        <fullName evidence="7">Xaa-Pro aminopeptidase</fullName>
        <ecNumber evidence="7">3.4.11.9</ecNumber>
    </submittedName>
</protein>
<sequence length="409" mass="44160">MIHQTLIQTAASAPNLDSSAEGSATLFAGLADRNPNLFRRIGLPLGDPVAWIELPSGNKLRIVRDLEMDRTRAAGAEEGSDRVAIELGTVFCPADFPPSEGELSADRETATAQAVTSCLLKEGVRRVRADRTLPLIYAWHVAAAGIELDYDDQLGVFDRRIKTADEIASLRQAQHVTEQVMLQICRRIATASVDDDGHLIDEAYLLTSERIRAFAARLFMDRGFTMSHGAIVASAPHSADCHHAGTGPLSTGVPIIVDLYPRDESTRYNGDCTRTVVHGTPSEETLRMHAAVVASKAAGEAEMYPGRTGDAVHKAVIRELEAAGYCLHRGELTDEASIQHGTGHGIGLEVHEPILLDDGGGELFANEVFTVEPGLYGRLTGGVRVEDMVVVTENGPEILNELPMGLDWQ</sequence>
<dbReference type="Gene3D" id="3.90.230.10">
    <property type="entry name" value="Creatinase/methionine aminopeptidase superfamily"/>
    <property type="match status" value="1"/>
</dbReference>
<keyword evidence="4" id="KW-0482">Metalloprotease</keyword>
<dbReference type="RefSeq" id="WP_184303819.1">
    <property type="nucleotide sequence ID" value="NZ_JACHXU010000004.1"/>
</dbReference>
<dbReference type="InterPro" id="IPR050659">
    <property type="entry name" value="Peptidase_M24B"/>
</dbReference>
<evidence type="ECO:0000256" key="5">
    <source>
        <dbReference type="RuleBase" id="RU000590"/>
    </source>
</evidence>
<dbReference type="GO" id="GO:0046872">
    <property type="term" value="F:metal ion binding"/>
    <property type="evidence" value="ECO:0007669"/>
    <property type="project" value="UniProtKB-KW"/>
</dbReference>
<dbReference type="AlphaFoldDB" id="A0A7W5H5I1"/>
<dbReference type="PROSITE" id="PS00491">
    <property type="entry name" value="PROLINE_PEPTIDASE"/>
    <property type="match status" value="1"/>
</dbReference>
<dbReference type="EC" id="3.4.11.9" evidence="7"/>
<evidence type="ECO:0000256" key="1">
    <source>
        <dbReference type="ARBA" id="ARBA00022670"/>
    </source>
</evidence>
<keyword evidence="7" id="KW-0031">Aminopeptidase</keyword>
<evidence type="ECO:0000313" key="7">
    <source>
        <dbReference type="EMBL" id="MBB3205866.1"/>
    </source>
</evidence>
<dbReference type="GO" id="GO:0004177">
    <property type="term" value="F:aminopeptidase activity"/>
    <property type="evidence" value="ECO:0007669"/>
    <property type="project" value="UniProtKB-KW"/>
</dbReference>
<evidence type="ECO:0000256" key="3">
    <source>
        <dbReference type="ARBA" id="ARBA00022801"/>
    </source>
</evidence>
<dbReference type="GO" id="GO:0006508">
    <property type="term" value="P:proteolysis"/>
    <property type="evidence" value="ECO:0007669"/>
    <property type="project" value="UniProtKB-KW"/>
</dbReference>
<keyword evidence="3 7" id="KW-0378">Hydrolase</keyword>
<accession>A0A7W5H5I1</accession>
<comment type="similarity">
    <text evidence="5">Belongs to the peptidase M24B family.</text>
</comment>
<keyword evidence="1" id="KW-0645">Protease</keyword>
<name>A0A7W5H5I1_9BACT</name>
<gene>
    <name evidence="7" type="ORF">FHS27_001670</name>
</gene>
<dbReference type="InterPro" id="IPR000994">
    <property type="entry name" value="Pept_M24"/>
</dbReference>
<dbReference type="PANTHER" id="PTHR46112:SF3">
    <property type="entry name" value="AMINOPEPTIDASE YPDF"/>
    <property type="match status" value="1"/>
</dbReference>
<dbReference type="GO" id="GO:0008237">
    <property type="term" value="F:metallopeptidase activity"/>
    <property type="evidence" value="ECO:0007669"/>
    <property type="project" value="UniProtKB-KW"/>
</dbReference>
<dbReference type="InterPro" id="IPR036005">
    <property type="entry name" value="Creatinase/aminopeptidase-like"/>
</dbReference>
<dbReference type="EMBL" id="JACHXU010000004">
    <property type="protein sequence ID" value="MBB3205866.1"/>
    <property type="molecule type" value="Genomic_DNA"/>
</dbReference>
<evidence type="ECO:0000313" key="8">
    <source>
        <dbReference type="Proteomes" id="UP000536179"/>
    </source>
</evidence>
<dbReference type="PANTHER" id="PTHR46112">
    <property type="entry name" value="AMINOPEPTIDASE"/>
    <property type="match status" value="1"/>
</dbReference>
<reference evidence="7 8" key="1">
    <citation type="submission" date="2020-08" db="EMBL/GenBank/DDBJ databases">
        <title>Genomic Encyclopedia of Type Strains, Phase III (KMG-III): the genomes of soil and plant-associated and newly described type strains.</title>
        <authorList>
            <person name="Whitman W."/>
        </authorList>
    </citation>
    <scope>NUCLEOTIDE SEQUENCE [LARGE SCALE GENOMIC DNA]</scope>
    <source>
        <strain evidence="7 8">CECT 8075</strain>
    </source>
</reference>
<keyword evidence="2 5" id="KW-0479">Metal-binding</keyword>